<evidence type="ECO:0008006" key="2">
    <source>
        <dbReference type="Google" id="ProtNLM"/>
    </source>
</evidence>
<proteinExistence type="predicted"/>
<evidence type="ECO:0000313" key="1">
    <source>
        <dbReference type="EMBL" id="SVD85040.1"/>
    </source>
</evidence>
<dbReference type="AlphaFoldDB" id="A0A382YPQ1"/>
<name>A0A382YPQ1_9ZZZZ</name>
<accession>A0A382YPQ1</accession>
<protein>
    <recommendedName>
        <fullName evidence="2">Excinuclease ATPase subunit</fullName>
    </recommendedName>
</protein>
<gene>
    <name evidence="1" type="ORF">METZ01_LOCUS437894</name>
</gene>
<dbReference type="EMBL" id="UINC01177412">
    <property type="protein sequence ID" value="SVD85040.1"/>
    <property type="molecule type" value="Genomic_DNA"/>
</dbReference>
<organism evidence="1">
    <name type="scientific">marine metagenome</name>
    <dbReference type="NCBI Taxonomy" id="408172"/>
    <lineage>
        <taxon>unclassified sequences</taxon>
        <taxon>metagenomes</taxon>
        <taxon>ecological metagenomes</taxon>
    </lineage>
</organism>
<sequence>MQKYLFPLVAFIVILSSNAKAADEKYLLPIDAALTKHSNLVDPNIELYFATQPHGEIIESLGTFVTNKKTNARLKSPDTSCSWVFMSAILALQQRAALQGGNAVVNIHSFYKKIEMFSEQKYECHDGRNVSGVALKGTVVRLEK</sequence>
<reference evidence="1" key="1">
    <citation type="submission" date="2018-05" db="EMBL/GenBank/DDBJ databases">
        <authorList>
            <person name="Lanie J.A."/>
            <person name="Ng W.-L."/>
            <person name="Kazmierczak K.M."/>
            <person name="Andrzejewski T.M."/>
            <person name="Davidsen T.M."/>
            <person name="Wayne K.J."/>
            <person name="Tettelin H."/>
            <person name="Glass J.I."/>
            <person name="Rusch D."/>
            <person name="Podicherti R."/>
            <person name="Tsui H.-C.T."/>
            <person name="Winkler M.E."/>
        </authorList>
    </citation>
    <scope>NUCLEOTIDE SEQUENCE</scope>
</reference>